<dbReference type="Proteomes" id="UP000326837">
    <property type="component" value="Chromosome"/>
</dbReference>
<feature type="compositionally biased region" description="Basic and acidic residues" evidence="1">
    <location>
        <begin position="68"/>
        <end position="89"/>
    </location>
</feature>
<dbReference type="InterPro" id="IPR012902">
    <property type="entry name" value="N_methyl_site"/>
</dbReference>
<proteinExistence type="predicted"/>
<dbReference type="Gene3D" id="3.30.700.10">
    <property type="entry name" value="Glycoprotein, Type 4 Pilin"/>
    <property type="match status" value="1"/>
</dbReference>
<dbReference type="NCBIfam" id="TIGR02532">
    <property type="entry name" value="IV_pilin_GFxxxE"/>
    <property type="match status" value="1"/>
</dbReference>
<dbReference type="KEGG" id="lpav:PLANPX_2331"/>
<reference evidence="4" key="1">
    <citation type="submission" date="2019-10" db="EMBL/GenBank/DDBJ databases">
        <title>Lacipirellula parvula gen. nov., sp. nov., representing a lineage of planctomycetes widespread in freshwater anoxic habitats, and description of the family Lacipirellulaceae.</title>
        <authorList>
            <person name="Dedysh S.N."/>
            <person name="Kulichevskaya I.S."/>
            <person name="Beletsky A.V."/>
            <person name="Rakitin A.L."/>
            <person name="Mardanov A.V."/>
            <person name="Ivanova A.A."/>
            <person name="Saltykova V.X."/>
            <person name="Rijpstra W.I.C."/>
            <person name="Sinninghe Damste J.S."/>
            <person name="Ravin N.V."/>
        </authorList>
    </citation>
    <scope>NUCLEOTIDE SEQUENCE [LARGE SCALE GENOMIC DNA]</scope>
    <source>
        <strain evidence="4">PX69</strain>
    </source>
</reference>
<name>A0A5K7XII9_9BACT</name>
<feature type="domain" description="DUF1559" evidence="2">
    <location>
        <begin position="33"/>
        <end position="110"/>
    </location>
</feature>
<protein>
    <recommendedName>
        <fullName evidence="2">DUF1559 domain-containing protein</fullName>
    </recommendedName>
</protein>
<gene>
    <name evidence="3" type="ORF">PLANPX_2331</name>
</gene>
<keyword evidence="4" id="KW-1185">Reference proteome</keyword>
<dbReference type="AlphaFoldDB" id="A0A5K7XII9"/>
<dbReference type="EMBL" id="AP021861">
    <property type="protein sequence ID" value="BBO32719.1"/>
    <property type="molecule type" value="Genomic_DNA"/>
</dbReference>
<dbReference type="PANTHER" id="PTHR30093">
    <property type="entry name" value="GENERAL SECRETION PATHWAY PROTEIN G"/>
    <property type="match status" value="1"/>
</dbReference>
<feature type="region of interest" description="Disordered" evidence="1">
    <location>
        <begin position="68"/>
        <end position="91"/>
    </location>
</feature>
<dbReference type="Pfam" id="PF07963">
    <property type="entry name" value="N_methyl"/>
    <property type="match status" value="1"/>
</dbReference>
<sequence length="259" mass="28479">MRARSGYGFTLVELLVVIAIIGVLIALLLPAVQAARGAARRSQCANNQRQIGLAIHQFADVHRGRFPEIAHGHSGHEEPEDASDPHDHDAEDEVDSWVYSLAPYMESVDAIRLCPEDHERIENTNGRVTSYAMSGYLQDPAKAYPPSSLPPGVSPPEGMYGSLFDLPSTHATIMMFEAGMTVEATFDHVEAPEWFSEQNLKHNATDRSVWNAVEREVAVDRHTGAVANCLYADGHVKALASEEIAQWCDEGFDFAKPPE</sequence>
<organism evidence="3 4">
    <name type="scientific">Lacipirellula parvula</name>
    <dbReference type="NCBI Taxonomy" id="2650471"/>
    <lineage>
        <taxon>Bacteria</taxon>
        <taxon>Pseudomonadati</taxon>
        <taxon>Planctomycetota</taxon>
        <taxon>Planctomycetia</taxon>
        <taxon>Pirellulales</taxon>
        <taxon>Lacipirellulaceae</taxon>
        <taxon>Lacipirellula</taxon>
    </lineage>
</organism>
<evidence type="ECO:0000256" key="1">
    <source>
        <dbReference type="SAM" id="MobiDB-lite"/>
    </source>
</evidence>
<dbReference type="InterPro" id="IPR045584">
    <property type="entry name" value="Pilin-like"/>
</dbReference>
<dbReference type="InterPro" id="IPR011453">
    <property type="entry name" value="DUF1559"/>
</dbReference>
<evidence type="ECO:0000313" key="3">
    <source>
        <dbReference type="EMBL" id="BBO32719.1"/>
    </source>
</evidence>
<accession>A0A5K7XII9</accession>
<evidence type="ECO:0000313" key="4">
    <source>
        <dbReference type="Proteomes" id="UP000326837"/>
    </source>
</evidence>
<dbReference type="SUPFAM" id="SSF54523">
    <property type="entry name" value="Pili subunits"/>
    <property type="match status" value="1"/>
</dbReference>
<dbReference type="Pfam" id="PF07596">
    <property type="entry name" value="SBP_bac_10"/>
    <property type="match status" value="1"/>
</dbReference>
<dbReference type="PANTHER" id="PTHR30093:SF2">
    <property type="entry name" value="TYPE II SECRETION SYSTEM PROTEIN H"/>
    <property type="match status" value="1"/>
</dbReference>
<evidence type="ECO:0000259" key="2">
    <source>
        <dbReference type="Pfam" id="PF07596"/>
    </source>
</evidence>
<dbReference type="RefSeq" id="WP_152098636.1">
    <property type="nucleotide sequence ID" value="NZ_AP021861.1"/>
</dbReference>